<evidence type="ECO:0000259" key="1">
    <source>
        <dbReference type="Pfam" id="PF03448"/>
    </source>
</evidence>
<proteinExistence type="predicted"/>
<dbReference type="RefSeq" id="WP_132325154.1">
    <property type="nucleotide sequence ID" value="NZ_FWZT01000031.1"/>
</dbReference>
<evidence type="ECO:0000313" key="2">
    <source>
        <dbReference type="EMBL" id="SMF77304.1"/>
    </source>
</evidence>
<organism evidence="2 3">
    <name type="scientific">Pseudobacteriovorax antillogorgiicola</name>
    <dbReference type="NCBI Taxonomy" id="1513793"/>
    <lineage>
        <taxon>Bacteria</taxon>
        <taxon>Pseudomonadati</taxon>
        <taxon>Bdellovibrionota</taxon>
        <taxon>Oligoflexia</taxon>
        <taxon>Oligoflexales</taxon>
        <taxon>Pseudobacteriovoracaceae</taxon>
        <taxon>Pseudobacteriovorax</taxon>
    </lineage>
</organism>
<name>A0A1Y6CMQ1_9BACT</name>
<evidence type="ECO:0000313" key="3">
    <source>
        <dbReference type="Proteomes" id="UP000192907"/>
    </source>
</evidence>
<feature type="domain" description="Magnesium transporter MgtE intracellular" evidence="1">
    <location>
        <begin position="19"/>
        <end position="114"/>
    </location>
</feature>
<sequence>MKDLAALGLISDFITKFPRKASEAFESFLPEQQLEIIEQLPASSSAILMKRVNPDIAAQLLQQTKSVIKIIKASDPALMVRILLRIEEKARKSILDQLPASLAKEIEGLSSYPLDSAGSWKYDSMSSILAIV</sequence>
<dbReference type="Proteomes" id="UP000192907">
    <property type="component" value="Unassembled WGS sequence"/>
</dbReference>
<dbReference type="Pfam" id="PF03448">
    <property type="entry name" value="MgtE_N"/>
    <property type="match status" value="1"/>
</dbReference>
<reference evidence="3" key="1">
    <citation type="submission" date="2017-04" db="EMBL/GenBank/DDBJ databases">
        <authorList>
            <person name="Varghese N."/>
            <person name="Submissions S."/>
        </authorList>
    </citation>
    <scope>NUCLEOTIDE SEQUENCE [LARGE SCALE GENOMIC DNA]</scope>
    <source>
        <strain evidence="3">RKEM611</strain>
    </source>
</reference>
<gene>
    <name evidence="2" type="ORF">SAMN06296036_13126</name>
</gene>
<dbReference type="AlphaFoldDB" id="A0A1Y6CMQ1"/>
<dbReference type="EMBL" id="FWZT01000031">
    <property type="protein sequence ID" value="SMF77304.1"/>
    <property type="molecule type" value="Genomic_DNA"/>
</dbReference>
<keyword evidence="3" id="KW-1185">Reference proteome</keyword>
<dbReference type="InterPro" id="IPR006668">
    <property type="entry name" value="Mg_transptr_MgtE_intracell_dom"/>
</dbReference>
<protein>
    <submittedName>
        <fullName evidence="2">MgtE intracellular N domain-containing protein</fullName>
    </submittedName>
</protein>
<dbReference type="SUPFAM" id="SSF158791">
    <property type="entry name" value="MgtE N-terminal domain-like"/>
    <property type="match status" value="1"/>
</dbReference>
<dbReference type="STRING" id="1513793.SAMN06296036_13126"/>
<accession>A0A1Y6CMQ1</accession>